<dbReference type="Pfam" id="PF05117">
    <property type="entry name" value="DUF695"/>
    <property type="match status" value="1"/>
</dbReference>
<sequence length="364" mass="42986">MSSEKPTSSTHLINSYHEFWHWFESRAQEFYDVIRSGKDVEEKFINIFAPELDSVEPRVFFLVGMDKDKKAELVFTPDGIIKNVLWAEKIVAAAPAIDNWKFRALKPESNNEDFAIRMHDLQFDKENIKFYPILHDNYPDKIDLMFVYDSYHEESREEILNGIFIFLDNYLGEETMIQCIDKIDVRGPLNLQEELIPLNKLVDYIKWREKEFVEKYQDVRHDSSDDRFSGFEGTVEGGKPILSTINTSVLDWDYKASHPWILVIMNAYDAETEAGFPNPETYEDISKFEEDLEAELPSIDGYIFLGSETVDGLRETFIACREFRKATEVMERLLQKYQSQLNLSFDFFKDKYWQSFERYRMDLP</sequence>
<dbReference type="KEGG" id="smiz:4412673_02860"/>
<protein>
    <recommendedName>
        <fullName evidence="1">DUF695 domain-containing protein</fullName>
    </recommendedName>
</protein>
<evidence type="ECO:0000313" key="2">
    <source>
        <dbReference type="EMBL" id="SNV53358.1"/>
    </source>
</evidence>
<dbReference type="Proteomes" id="UP000215355">
    <property type="component" value="Chromosome 1"/>
</dbReference>
<proteinExistence type="predicted"/>
<dbReference type="RefSeq" id="WP_093098047.1">
    <property type="nucleotide sequence ID" value="NZ_CP158798.1"/>
</dbReference>
<name>A0AAJ4XD02_9SPHI</name>
<accession>A0AAJ4XD02</accession>
<evidence type="ECO:0000313" key="3">
    <source>
        <dbReference type="Proteomes" id="UP000215355"/>
    </source>
</evidence>
<gene>
    <name evidence="2" type="ORF">SAMEA4412673_02860</name>
</gene>
<dbReference type="AlphaFoldDB" id="A0AAJ4XD02"/>
<feature type="domain" description="DUF695" evidence="1">
    <location>
        <begin position="238"/>
        <end position="356"/>
    </location>
</feature>
<dbReference type="EMBL" id="LT906468">
    <property type="protein sequence ID" value="SNV53358.1"/>
    <property type="molecule type" value="Genomic_DNA"/>
</dbReference>
<reference evidence="2 3" key="1">
    <citation type="submission" date="2017-06" db="EMBL/GenBank/DDBJ databases">
        <authorList>
            <consortium name="Pathogen Informatics"/>
        </authorList>
    </citation>
    <scope>NUCLEOTIDE SEQUENCE [LARGE SCALE GENOMIC DNA]</scope>
    <source>
        <strain evidence="2 3">NCTC12149</strain>
    </source>
</reference>
<evidence type="ECO:0000259" key="1">
    <source>
        <dbReference type="Pfam" id="PF05117"/>
    </source>
</evidence>
<organism evidence="2 3">
    <name type="scientific">Sphingobacterium mizutaii</name>
    <dbReference type="NCBI Taxonomy" id="1010"/>
    <lineage>
        <taxon>Bacteria</taxon>
        <taxon>Pseudomonadati</taxon>
        <taxon>Bacteroidota</taxon>
        <taxon>Sphingobacteriia</taxon>
        <taxon>Sphingobacteriales</taxon>
        <taxon>Sphingobacteriaceae</taxon>
        <taxon>Sphingobacterium</taxon>
    </lineage>
</organism>
<dbReference type="InterPro" id="IPR016097">
    <property type="entry name" value="DUF695"/>
</dbReference>